<keyword evidence="2" id="KW-1185">Reference proteome</keyword>
<gene>
    <name evidence="1" type="ORF">F4821DRAFT_67132</name>
</gene>
<protein>
    <submittedName>
        <fullName evidence="1">Uncharacterized protein</fullName>
    </submittedName>
</protein>
<name>A0ACC0D941_9PEZI</name>
<dbReference type="Proteomes" id="UP001497680">
    <property type="component" value="Unassembled WGS sequence"/>
</dbReference>
<reference evidence="1 2" key="1">
    <citation type="journal article" date="2022" name="New Phytol.">
        <title>Ecological generalism drives hyperdiversity of secondary metabolite gene clusters in xylarialean endophytes.</title>
        <authorList>
            <person name="Franco M.E.E."/>
            <person name="Wisecaver J.H."/>
            <person name="Arnold A.E."/>
            <person name="Ju Y.M."/>
            <person name="Slot J.C."/>
            <person name="Ahrendt S."/>
            <person name="Moore L.P."/>
            <person name="Eastman K.E."/>
            <person name="Scott K."/>
            <person name="Konkel Z."/>
            <person name="Mondo S.J."/>
            <person name="Kuo A."/>
            <person name="Hayes R.D."/>
            <person name="Haridas S."/>
            <person name="Andreopoulos B."/>
            <person name="Riley R."/>
            <person name="LaButti K."/>
            <person name="Pangilinan J."/>
            <person name="Lipzen A."/>
            <person name="Amirebrahimi M."/>
            <person name="Yan J."/>
            <person name="Adam C."/>
            <person name="Keymanesh K."/>
            <person name="Ng V."/>
            <person name="Louie K."/>
            <person name="Northen T."/>
            <person name="Drula E."/>
            <person name="Henrissat B."/>
            <person name="Hsieh H.M."/>
            <person name="Youens-Clark K."/>
            <person name="Lutzoni F."/>
            <person name="Miadlikowska J."/>
            <person name="Eastwood D.C."/>
            <person name="Hamelin R.C."/>
            <person name="Grigoriev I.V."/>
            <person name="U'Ren J.M."/>
        </authorList>
    </citation>
    <scope>NUCLEOTIDE SEQUENCE [LARGE SCALE GENOMIC DNA]</scope>
    <source>
        <strain evidence="1 2">ER1909</strain>
    </source>
</reference>
<organism evidence="1 2">
    <name type="scientific">Hypoxylon rubiginosum</name>
    <dbReference type="NCBI Taxonomy" id="110542"/>
    <lineage>
        <taxon>Eukaryota</taxon>
        <taxon>Fungi</taxon>
        <taxon>Dikarya</taxon>
        <taxon>Ascomycota</taxon>
        <taxon>Pezizomycotina</taxon>
        <taxon>Sordariomycetes</taxon>
        <taxon>Xylariomycetidae</taxon>
        <taxon>Xylariales</taxon>
        <taxon>Hypoxylaceae</taxon>
        <taxon>Hypoxylon</taxon>
    </lineage>
</organism>
<dbReference type="EMBL" id="MU394297">
    <property type="protein sequence ID" value="KAI6089171.1"/>
    <property type="molecule type" value="Genomic_DNA"/>
</dbReference>
<accession>A0ACC0D941</accession>
<sequence length="118" mass="11695">MQLSSIFATALLPLLAVAETSTTTSTMTMTKYITIQKVATSSVYSANSTLFSAATGTGVASASSTFVLPTTTTGADGTPTTVAPTISPTIDNNNSGASLNSANLALAGLVGIVVAAFL</sequence>
<evidence type="ECO:0000313" key="1">
    <source>
        <dbReference type="EMBL" id="KAI6089171.1"/>
    </source>
</evidence>
<proteinExistence type="predicted"/>
<evidence type="ECO:0000313" key="2">
    <source>
        <dbReference type="Proteomes" id="UP001497680"/>
    </source>
</evidence>
<comment type="caution">
    <text evidence="1">The sequence shown here is derived from an EMBL/GenBank/DDBJ whole genome shotgun (WGS) entry which is preliminary data.</text>
</comment>